<organism evidence="3">
    <name type="scientific">uncultured Dysgonomonas sp</name>
    <dbReference type="NCBI Taxonomy" id="206096"/>
    <lineage>
        <taxon>Bacteria</taxon>
        <taxon>Pseudomonadati</taxon>
        <taxon>Bacteroidota</taxon>
        <taxon>Bacteroidia</taxon>
        <taxon>Bacteroidales</taxon>
        <taxon>Dysgonomonadaceae</taxon>
        <taxon>Dysgonomonas</taxon>
        <taxon>environmental samples</taxon>
    </lineage>
</organism>
<gene>
    <name evidence="3" type="ORF">KL86DYS2_12247</name>
</gene>
<keyword evidence="2" id="KW-0812">Transmembrane</keyword>
<keyword evidence="2" id="KW-1133">Transmembrane helix</keyword>
<keyword evidence="2" id="KW-0472">Membrane</keyword>
<sequence>MSDSGNNECPLCGKDTQDGEIFCRDCQEIAQNSYPSGLLSADEEAVISAELDEEAHQGEVNNLGNALDKDETSPSTETEDKNTFFRKNKKLLIFFFAGLIIFMIVGVIGGYLRQQNLNTLATETAYWNKCLEENTPLGYSKYLVKYPEGKYSEEAYQKIVELRDNERKAWEKLRSSNDIDALFAFLKDHPETPYLKDIRHVIDSLSWIAAQAQNSADVYLAYLENSKLGRIDGEYIALAQERYDYLSQLKTLEGKDLDEVKKTLKDFFSAMSTVSSKGMQKLSVDTLSQFYSSKNLLSKHIADSLTVGRKVDKIRSVLYTPVTDSIEAILDNKGVCFITLPVKKEVTYSDRKKKKDLSQSTLSIELNNKKLQAIYKKSKATK</sequence>
<dbReference type="AlphaFoldDB" id="A0A212JSI5"/>
<dbReference type="EMBL" id="FLUL01000001">
    <property type="protein sequence ID" value="SBW02410.1"/>
    <property type="molecule type" value="Genomic_DNA"/>
</dbReference>
<evidence type="ECO:0000313" key="3">
    <source>
        <dbReference type="EMBL" id="SBW02410.1"/>
    </source>
</evidence>
<feature type="region of interest" description="Disordered" evidence="1">
    <location>
        <begin position="58"/>
        <end position="80"/>
    </location>
</feature>
<proteinExistence type="predicted"/>
<protein>
    <submittedName>
        <fullName evidence="3">Uncharacterized protein</fullName>
    </submittedName>
</protein>
<feature type="compositionally biased region" description="Basic and acidic residues" evidence="1">
    <location>
        <begin position="67"/>
        <end position="80"/>
    </location>
</feature>
<evidence type="ECO:0000256" key="2">
    <source>
        <dbReference type="SAM" id="Phobius"/>
    </source>
</evidence>
<reference evidence="3" key="1">
    <citation type="submission" date="2016-04" db="EMBL/GenBank/DDBJ databases">
        <authorList>
            <person name="Evans L.H."/>
            <person name="Alamgir A."/>
            <person name="Owens N."/>
            <person name="Weber N.D."/>
            <person name="Virtaneva K."/>
            <person name="Barbian K."/>
            <person name="Babar A."/>
            <person name="Rosenke K."/>
        </authorList>
    </citation>
    <scope>NUCLEOTIDE SEQUENCE</scope>
    <source>
        <strain evidence="3">86-2</strain>
    </source>
</reference>
<dbReference type="RefSeq" id="WP_296949845.1">
    <property type="nucleotide sequence ID" value="NZ_LT599021.1"/>
</dbReference>
<evidence type="ECO:0000256" key="1">
    <source>
        <dbReference type="SAM" id="MobiDB-lite"/>
    </source>
</evidence>
<name>A0A212JSI5_9BACT</name>
<accession>A0A212JSI5</accession>
<feature type="transmembrane region" description="Helical" evidence="2">
    <location>
        <begin position="91"/>
        <end position="112"/>
    </location>
</feature>